<evidence type="ECO:0000256" key="18">
    <source>
        <dbReference type="ARBA" id="ARBA00043210"/>
    </source>
</evidence>
<evidence type="ECO:0000256" key="7">
    <source>
        <dbReference type="ARBA" id="ARBA00022801"/>
    </source>
</evidence>
<keyword evidence="10" id="KW-0443">Lipid metabolism</keyword>
<feature type="region of interest" description="Disordered" evidence="24">
    <location>
        <begin position="55"/>
        <end position="74"/>
    </location>
</feature>
<evidence type="ECO:0000256" key="3">
    <source>
        <dbReference type="ARBA" id="ARBA00004632"/>
    </source>
</evidence>
<keyword evidence="12" id="KW-0966">Cell projection</keyword>
<reference evidence="26 27" key="1">
    <citation type="submission" date="2023-08" db="EMBL/GenBank/DDBJ databases">
        <authorList>
            <person name="Folkvardsen B D."/>
            <person name="Norman A."/>
        </authorList>
    </citation>
    <scope>NUCLEOTIDE SEQUENCE [LARGE SCALE GENOMIC DNA]</scope>
    <source>
        <strain evidence="26 27">Mu0050</strain>
    </source>
</reference>
<evidence type="ECO:0000313" key="26">
    <source>
        <dbReference type="EMBL" id="CAJ1587362.1"/>
    </source>
</evidence>
<comment type="catalytic activity">
    <reaction evidence="21">
        <text>decanoyl-CoA + H2O = decanoate + CoA + H(+)</text>
        <dbReference type="Rhea" id="RHEA:40059"/>
        <dbReference type="ChEBI" id="CHEBI:15377"/>
        <dbReference type="ChEBI" id="CHEBI:15378"/>
        <dbReference type="ChEBI" id="CHEBI:27689"/>
        <dbReference type="ChEBI" id="CHEBI:57287"/>
        <dbReference type="ChEBI" id="CHEBI:61430"/>
    </reaction>
    <physiologicalReaction direction="left-to-right" evidence="21">
        <dbReference type="Rhea" id="RHEA:40060"/>
    </physiologicalReaction>
</comment>
<comment type="catalytic activity">
    <reaction evidence="23">
        <text>tetradecanoyl-CoA + H2O = tetradecanoate + CoA + H(+)</text>
        <dbReference type="Rhea" id="RHEA:40119"/>
        <dbReference type="ChEBI" id="CHEBI:15377"/>
        <dbReference type="ChEBI" id="CHEBI:15378"/>
        <dbReference type="ChEBI" id="CHEBI:30807"/>
        <dbReference type="ChEBI" id="CHEBI:57287"/>
        <dbReference type="ChEBI" id="CHEBI:57385"/>
    </reaction>
    <physiologicalReaction direction="left-to-right" evidence="23">
        <dbReference type="Rhea" id="RHEA:40120"/>
    </physiologicalReaction>
</comment>
<evidence type="ECO:0000256" key="19">
    <source>
        <dbReference type="ARBA" id="ARBA00047588"/>
    </source>
</evidence>
<evidence type="ECO:0000256" key="5">
    <source>
        <dbReference type="ARBA" id="ARBA00022490"/>
    </source>
</evidence>
<dbReference type="CDD" id="cd03443">
    <property type="entry name" value="PaaI_thioesterase"/>
    <property type="match status" value="1"/>
</dbReference>
<evidence type="ECO:0000256" key="23">
    <source>
        <dbReference type="ARBA" id="ARBA00048180"/>
    </source>
</evidence>
<keyword evidence="27" id="KW-1185">Reference proteome</keyword>
<keyword evidence="9" id="KW-0809">Transit peptide</keyword>
<feature type="domain" description="Thioesterase" evidence="25">
    <location>
        <begin position="117"/>
        <end position="171"/>
    </location>
</feature>
<evidence type="ECO:0000256" key="12">
    <source>
        <dbReference type="ARBA" id="ARBA00023273"/>
    </source>
</evidence>
<evidence type="ECO:0000256" key="24">
    <source>
        <dbReference type="SAM" id="MobiDB-lite"/>
    </source>
</evidence>
<keyword evidence="11" id="KW-0472">Membrane</keyword>
<organism evidence="26 27">
    <name type="scientific">[Mycobacterium] wendilense</name>
    <dbReference type="NCBI Taxonomy" id="3064284"/>
    <lineage>
        <taxon>Bacteria</taxon>
        <taxon>Bacillati</taxon>
        <taxon>Actinomycetota</taxon>
        <taxon>Actinomycetes</taxon>
        <taxon>Mycobacteriales</taxon>
        <taxon>Mycobacteriaceae</taxon>
        <taxon>Mycolicibacter</taxon>
    </lineage>
</organism>
<gene>
    <name evidence="26" type="ORF">MU0050_004757</name>
</gene>
<dbReference type="PANTHER" id="PTHR12418">
    <property type="entry name" value="ACYL-COENZYME A THIOESTERASE THEM4"/>
    <property type="match status" value="1"/>
</dbReference>
<dbReference type="EMBL" id="OY726395">
    <property type="protein sequence ID" value="CAJ1587362.1"/>
    <property type="molecule type" value="Genomic_DNA"/>
</dbReference>
<evidence type="ECO:0000256" key="9">
    <source>
        <dbReference type="ARBA" id="ARBA00022946"/>
    </source>
</evidence>
<dbReference type="GO" id="GO:0016787">
    <property type="term" value="F:hydrolase activity"/>
    <property type="evidence" value="ECO:0007669"/>
    <property type="project" value="UniProtKB-KW"/>
</dbReference>
<dbReference type="Pfam" id="PF03061">
    <property type="entry name" value="4HBT"/>
    <property type="match status" value="1"/>
</dbReference>
<evidence type="ECO:0000259" key="25">
    <source>
        <dbReference type="Pfam" id="PF03061"/>
    </source>
</evidence>
<evidence type="ECO:0000256" key="11">
    <source>
        <dbReference type="ARBA" id="ARBA00023136"/>
    </source>
</evidence>
<dbReference type="SUPFAM" id="SSF54637">
    <property type="entry name" value="Thioesterase/thiol ester dehydrase-isomerase"/>
    <property type="match status" value="1"/>
</dbReference>
<keyword evidence="5" id="KW-0963">Cytoplasm</keyword>
<protein>
    <recommendedName>
        <fullName evidence="17">Acyl-coenzyme A thioesterase THEM4</fullName>
        <ecNumber evidence="16">3.1.2.2</ecNumber>
    </recommendedName>
    <alternativeName>
        <fullName evidence="18">Thioesterase superfamily member 4</fullName>
    </alternativeName>
</protein>
<dbReference type="InterPro" id="IPR052365">
    <property type="entry name" value="THEM4/THEM5_acyl-CoA_thioest"/>
</dbReference>
<dbReference type="Proteomes" id="UP001190466">
    <property type="component" value="Chromosome"/>
</dbReference>
<comment type="catalytic activity">
    <reaction evidence="20">
        <text>hexadecanoyl-CoA + H2O = hexadecanoate + CoA + H(+)</text>
        <dbReference type="Rhea" id="RHEA:16645"/>
        <dbReference type="ChEBI" id="CHEBI:7896"/>
        <dbReference type="ChEBI" id="CHEBI:15377"/>
        <dbReference type="ChEBI" id="CHEBI:15378"/>
        <dbReference type="ChEBI" id="CHEBI:57287"/>
        <dbReference type="ChEBI" id="CHEBI:57379"/>
        <dbReference type="EC" id="3.1.2.2"/>
    </reaction>
    <physiologicalReaction direction="left-to-right" evidence="20">
        <dbReference type="Rhea" id="RHEA:16646"/>
    </physiologicalReaction>
</comment>
<keyword evidence="6" id="KW-0053">Apoptosis</keyword>
<evidence type="ECO:0000256" key="2">
    <source>
        <dbReference type="ARBA" id="ARBA00004496"/>
    </source>
</evidence>
<dbReference type="RefSeq" id="WP_316513126.1">
    <property type="nucleotide sequence ID" value="NZ_OY726395.1"/>
</dbReference>
<comment type="catalytic activity">
    <reaction evidence="14">
        <text>(9Z)-octadecenoyl-CoA + H2O = (9Z)-octadecenoate + CoA + H(+)</text>
        <dbReference type="Rhea" id="RHEA:40139"/>
        <dbReference type="ChEBI" id="CHEBI:15377"/>
        <dbReference type="ChEBI" id="CHEBI:15378"/>
        <dbReference type="ChEBI" id="CHEBI:30823"/>
        <dbReference type="ChEBI" id="CHEBI:57287"/>
        <dbReference type="ChEBI" id="CHEBI:57387"/>
    </reaction>
    <physiologicalReaction direction="left-to-right" evidence="14">
        <dbReference type="Rhea" id="RHEA:40140"/>
    </physiologicalReaction>
</comment>
<comment type="similarity">
    <text evidence="15">Belongs to the THEM4/THEM5 thioesterase family.</text>
</comment>
<evidence type="ECO:0000256" key="4">
    <source>
        <dbReference type="ARBA" id="ARBA00022475"/>
    </source>
</evidence>
<comment type="catalytic activity">
    <reaction evidence="19">
        <text>octanoyl-CoA + H2O = octanoate + CoA + H(+)</text>
        <dbReference type="Rhea" id="RHEA:30143"/>
        <dbReference type="ChEBI" id="CHEBI:15377"/>
        <dbReference type="ChEBI" id="CHEBI:15378"/>
        <dbReference type="ChEBI" id="CHEBI:25646"/>
        <dbReference type="ChEBI" id="CHEBI:57287"/>
        <dbReference type="ChEBI" id="CHEBI:57386"/>
    </reaction>
    <physiologicalReaction direction="left-to-right" evidence="19">
        <dbReference type="Rhea" id="RHEA:30144"/>
    </physiologicalReaction>
</comment>
<comment type="subcellular location">
    <subcellularLocation>
        <location evidence="3">Cell projection</location>
        <location evidence="3">Ruffle membrane</location>
    </subcellularLocation>
    <subcellularLocation>
        <location evidence="2">Cytoplasm</location>
    </subcellularLocation>
    <subcellularLocation>
        <location evidence="1">Membrane</location>
        <topology evidence="1">Peripheral membrane protein</topology>
    </subcellularLocation>
</comment>
<keyword evidence="4" id="KW-1003">Cell membrane</keyword>
<evidence type="ECO:0000256" key="6">
    <source>
        <dbReference type="ARBA" id="ARBA00022703"/>
    </source>
</evidence>
<comment type="catalytic activity">
    <reaction evidence="13">
        <text>(5Z,8Z,11Z,14Z)-eicosatetraenoyl-CoA + H2O = (5Z,8Z,11Z,14Z)-eicosatetraenoate + CoA + H(+)</text>
        <dbReference type="Rhea" id="RHEA:40151"/>
        <dbReference type="ChEBI" id="CHEBI:15377"/>
        <dbReference type="ChEBI" id="CHEBI:15378"/>
        <dbReference type="ChEBI" id="CHEBI:32395"/>
        <dbReference type="ChEBI" id="CHEBI:57287"/>
        <dbReference type="ChEBI" id="CHEBI:57368"/>
    </reaction>
    <physiologicalReaction direction="left-to-right" evidence="13">
        <dbReference type="Rhea" id="RHEA:40152"/>
    </physiologicalReaction>
</comment>
<dbReference type="PANTHER" id="PTHR12418:SF19">
    <property type="entry name" value="ACYL-COENZYME A THIOESTERASE THEM4"/>
    <property type="match status" value="1"/>
</dbReference>
<evidence type="ECO:0000256" key="21">
    <source>
        <dbReference type="ARBA" id="ARBA00047969"/>
    </source>
</evidence>
<name>A0ABN9P9K9_9MYCO</name>
<evidence type="ECO:0000256" key="20">
    <source>
        <dbReference type="ARBA" id="ARBA00047734"/>
    </source>
</evidence>
<dbReference type="InterPro" id="IPR029069">
    <property type="entry name" value="HotDog_dom_sf"/>
</dbReference>
<proteinExistence type="inferred from homology"/>
<evidence type="ECO:0000256" key="8">
    <source>
        <dbReference type="ARBA" id="ARBA00022832"/>
    </source>
</evidence>
<evidence type="ECO:0000256" key="13">
    <source>
        <dbReference type="ARBA" id="ARBA00035852"/>
    </source>
</evidence>
<evidence type="ECO:0000256" key="14">
    <source>
        <dbReference type="ARBA" id="ARBA00037002"/>
    </source>
</evidence>
<dbReference type="InterPro" id="IPR006683">
    <property type="entry name" value="Thioestr_dom"/>
</dbReference>
<dbReference type="EC" id="3.1.2.2" evidence="16"/>
<evidence type="ECO:0000256" key="10">
    <source>
        <dbReference type="ARBA" id="ARBA00023098"/>
    </source>
</evidence>
<evidence type="ECO:0000313" key="27">
    <source>
        <dbReference type="Proteomes" id="UP001190466"/>
    </source>
</evidence>
<sequence length="203" mass="21726">MTRDLTPDEKRHSEALYAPVAAALRELIDVTIRSDVDDADVRRAQALIEEAAGLLGSRLDPGPPSSRSGPDGRPLTWGNVAFGVRNAIAFPLQIERAENGRVTTDLNLGAPYEGPAGHLHGGISALILDHVLSATAHRPEAPAFTGTLTLRYVAPTPLGRVRAEAWTDREERGKTFAVGHLLDAAGPVTVRAEGVFIRPRPPQ</sequence>
<evidence type="ECO:0000256" key="22">
    <source>
        <dbReference type="ARBA" id="ARBA00048074"/>
    </source>
</evidence>
<comment type="catalytic activity">
    <reaction evidence="22">
        <text>dodecanoyl-CoA + H2O = dodecanoate + CoA + H(+)</text>
        <dbReference type="Rhea" id="RHEA:30135"/>
        <dbReference type="ChEBI" id="CHEBI:15377"/>
        <dbReference type="ChEBI" id="CHEBI:15378"/>
        <dbReference type="ChEBI" id="CHEBI:18262"/>
        <dbReference type="ChEBI" id="CHEBI:57287"/>
        <dbReference type="ChEBI" id="CHEBI:57375"/>
    </reaction>
    <physiologicalReaction direction="left-to-right" evidence="22">
        <dbReference type="Rhea" id="RHEA:30136"/>
    </physiologicalReaction>
</comment>
<evidence type="ECO:0000256" key="15">
    <source>
        <dbReference type="ARBA" id="ARBA00038456"/>
    </source>
</evidence>
<keyword evidence="8" id="KW-0276">Fatty acid metabolism</keyword>
<evidence type="ECO:0000256" key="16">
    <source>
        <dbReference type="ARBA" id="ARBA00038848"/>
    </source>
</evidence>
<accession>A0ABN9P9K9</accession>
<keyword evidence="7 26" id="KW-0378">Hydrolase</keyword>
<evidence type="ECO:0000256" key="17">
    <source>
        <dbReference type="ARBA" id="ARBA00040123"/>
    </source>
</evidence>
<evidence type="ECO:0000256" key="1">
    <source>
        <dbReference type="ARBA" id="ARBA00004170"/>
    </source>
</evidence>
<dbReference type="Gene3D" id="3.10.129.10">
    <property type="entry name" value="Hotdog Thioesterase"/>
    <property type="match status" value="1"/>
</dbReference>